<sequence length="216" mass="23864">MEGALTSGSASRKPKEGGACCSVVFVGVQKLGLKAGWKVTGDSVTGVWLHWGVVGKCSKGSHSIVLLGTWRCVWRWPWCCFGRSKAESKGGSKVTGEREGGKFESSAGSAVLWETFPWLCEAAGQAGYPKITCGILKGRLSEVVLLIIWRGLDIRIAGWIRCVFVPFGCGIKRIILFICFRNIKRSVLWGGLEEKERRVLWSRWVGVKRCVLEEKK</sequence>
<comment type="caution">
    <text evidence="1">The sequence shown here is derived from an EMBL/GenBank/DDBJ whole genome shotgun (WGS) entry which is preliminary data.</text>
</comment>
<dbReference type="EMBL" id="JBBPBM010000150">
    <property type="protein sequence ID" value="KAK8503543.1"/>
    <property type="molecule type" value="Genomic_DNA"/>
</dbReference>
<evidence type="ECO:0000313" key="1">
    <source>
        <dbReference type="EMBL" id="KAK8503543.1"/>
    </source>
</evidence>
<dbReference type="Proteomes" id="UP001472677">
    <property type="component" value="Unassembled WGS sequence"/>
</dbReference>
<proteinExistence type="predicted"/>
<evidence type="ECO:0000313" key="2">
    <source>
        <dbReference type="Proteomes" id="UP001472677"/>
    </source>
</evidence>
<accession>A0ABR2B950</accession>
<gene>
    <name evidence="1" type="ORF">V6N12_000613</name>
</gene>
<keyword evidence="2" id="KW-1185">Reference proteome</keyword>
<organism evidence="1 2">
    <name type="scientific">Hibiscus sabdariffa</name>
    <name type="common">roselle</name>
    <dbReference type="NCBI Taxonomy" id="183260"/>
    <lineage>
        <taxon>Eukaryota</taxon>
        <taxon>Viridiplantae</taxon>
        <taxon>Streptophyta</taxon>
        <taxon>Embryophyta</taxon>
        <taxon>Tracheophyta</taxon>
        <taxon>Spermatophyta</taxon>
        <taxon>Magnoliopsida</taxon>
        <taxon>eudicotyledons</taxon>
        <taxon>Gunneridae</taxon>
        <taxon>Pentapetalae</taxon>
        <taxon>rosids</taxon>
        <taxon>malvids</taxon>
        <taxon>Malvales</taxon>
        <taxon>Malvaceae</taxon>
        <taxon>Malvoideae</taxon>
        <taxon>Hibiscus</taxon>
    </lineage>
</organism>
<name>A0ABR2B950_9ROSI</name>
<protein>
    <submittedName>
        <fullName evidence="1">Uncharacterized protein</fullName>
    </submittedName>
</protein>
<reference evidence="1 2" key="1">
    <citation type="journal article" date="2024" name="G3 (Bethesda)">
        <title>Genome assembly of Hibiscus sabdariffa L. provides insights into metabolisms of medicinal natural products.</title>
        <authorList>
            <person name="Kim T."/>
        </authorList>
    </citation>
    <scope>NUCLEOTIDE SEQUENCE [LARGE SCALE GENOMIC DNA]</scope>
    <source>
        <strain evidence="1">TK-2024</strain>
        <tissue evidence="1">Old leaves</tissue>
    </source>
</reference>